<proteinExistence type="predicted"/>
<feature type="transmembrane region" description="Helical" evidence="1">
    <location>
        <begin position="59"/>
        <end position="77"/>
    </location>
</feature>
<dbReference type="KEGG" id="mtar:DF168_00953"/>
<evidence type="ECO:0000313" key="2">
    <source>
        <dbReference type="EMBL" id="AWT59759.1"/>
    </source>
</evidence>
<evidence type="ECO:0000313" key="3">
    <source>
        <dbReference type="Proteomes" id="UP000247465"/>
    </source>
</evidence>
<name>A0A2Z4ACD6_9BACT</name>
<keyword evidence="1" id="KW-0472">Membrane</keyword>
<gene>
    <name evidence="2" type="ORF">DF168_00953</name>
</gene>
<keyword evidence="1" id="KW-1133">Transmembrane helix</keyword>
<sequence length="86" mass="10836">MFKRFLPWHHQNHKNSYYSIDQRNYKPLFSAGFFGFLDRSHFWQNPFKRLQNWKYWRSLIFRFLTVSIIIFLAWAAYESFRALRHL</sequence>
<protein>
    <submittedName>
        <fullName evidence="2">Uncharacterized protein</fullName>
    </submittedName>
</protein>
<organism evidence="2 3">
    <name type="scientific">Candidatus Moanibacter tarae</name>
    <dbReference type="NCBI Taxonomy" id="2200854"/>
    <lineage>
        <taxon>Bacteria</taxon>
        <taxon>Pseudomonadati</taxon>
        <taxon>Verrucomicrobiota</taxon>
        <taxon>Opitutia</taxon>
        <taxon>Puniceicoccales</taxon>
        <taxon>Puniceicoccales incertae sedis</taxon>
        <taxon>Candidatus Moanibacter</taxon>
    </lineage>
</organism>
<dbReference type="EMBL" id="CP029803">
    <property type="protein sequence ID" value="AWT59759.1"/>
    <property type="molecule type" value="Genomic_DNA"/>
</dbReference>
<reference evidence="2 3" key="1">
    <citation type="submission" date="2018-06" db="EMBL/GenBank/DDBJ databases">
        <title>Draft Genome Sequence of a Novel Marine Bacterium Related to the Verrucomicrobia.</title>
        <authorList>
            <person name="Vosseberg J."/>
            <person name="Martijn J."/>
            <person name="Ettema T.J.G."/>
        </authorList>
    </citation>
    <scope>NUCLEOTIDE SEQUENCE [LARGE SCALE GENOMIC DNA]</scope>
    <source>
        <strain evidence="2">TARA_B100001123</strain>
    </source>
</reference>
<evidence type="ECO:0000256" key="1">
    <source>
        <dbReference type="SAM" id="Phobius"/>
    </source>
</evidence>
<keyword evidence="1" id="KW-0812">Transmembrane</keyword>
<dbReference type="AlphaFoldDB" id="A0A2Z4ACD6"/>
<dbReference type="Proteomes" id="UP000247465">
    <property type="component" value="Chromosome"/>
</dbReference>
<accession>A0A2Z4ACD6</accession>